<reference evidence="2" key="1">
    <citation type="submission" date="2023-03" db="EMBL/GenBank/DDBJ databases">
        <title>Massive genome expansion in bonnet fungi (Mycena s.s.) driven by repeated elements and novel gene families across ecological guilds.</title>
        <authorList>
            <consortium name="Lawrence Berkeley National Laboratory"/>
            <person name="Harder C.B."/>
            <person name="Miyauchi S."/>
            <person name="Viragh M."/>
            <person name="Kuo A."/>
            <person name="Thoen E."/>
            <person name="Andreopoulos B."/>
            <person name="Lu D."/>
            <person name="Skrede I."/>
            <person name="Drula E."/>
            <person name="Henrissat B."/>
            <person name="Morin E."/>
            <person name="Kohler A."/>
            <person name="Barry K."/>
            <person name="LaButti K."/>
            <person name="Morin E."/>
            <person name="Salamov A."/>
            <person name="Lipzen A."/>
            <person name="Mereny Z."/>
            <person name="Hegedus B."/>
            <person name="Baldrian P."/>
            <person name="Stursova M."/>
            <person name="Weitz H."/>
            <person name="Taylor A."/>
            <person name="Grigoriev I.V."/>
            <person name="Nagy L.G."/>
            <person name="Martin F."/>
            <person name="Kauserud H."/>
        </authorList>
    </citation>
    <scope>NUCLEOTIDE SEQUENCE</scope>
    <source>
        <strain evidence="2">CBHHK067</strain>
    </source>
</reference>
<comment type="caution">
    <text evidence="2">The sequence shown here is derived from an EMBL/GenBank/DDBJ whole genome shotgun (WGS) entry which is preliminary data.</text>
</comment>
<dbReference type="EMBL" id="JARKIE010000326">
    <property type="protein sequence ID" value="KAJ7654199.1"/>
    <property type="molecule type" value="Genomic_DNA"/>
</dbReference>
<organism evidence="2 3">
    <name type="scientific">Mycena rosella</name>
    <name type="common">Pink bonnet</name>
    <name type="synonym">Agaricus rosellus</name>
    <dbReference type="NCBI Taxonomy" id="1033263"/>
    <lineage>
        <taxon>Eukaryota</taxon>
        <taxon>Fungi</taxon>
        <taxon>Dikarya</taxon>
        <taxon>Basidiomycota</taxon>
        <taxon>Agaricomycotina</taxon>
        <taxon>Agaricomycetes</taxon>
        <taxon>Agaricomycetidae</taxon>
        <taxon>Agaricales</taxon>
        <taxon>Marasmiineae</taxon>
        <taxon>Mycenaceae</taxon>
        <taxon>Mycena</taxon>
    </lineage>
</organism>
<gene>
    <name evidence="2" type="ORF">B0H17DRAFT_1214463</name>
</gene>
<evidence type="ECO:0000313" key="3">
    <source>
        <dbReference type="Proteomes" id="UP001221757"/>
    </source>
</evidence>
<protein>
    <submittedName>
        <fullName evidence="2">Uncharacterized protein</fullName>
    </submittedName>
</protein>
<feature type="region of interest" description="Disordered" evidence="1">
    <location>
        <begin position="1"/>
        <end position="45"/>
    </location>
</feature>
<feature type="compositionally biased region" description="Polar residues" evidence="1">
    <location>
        <begin position="1"/>
        <end position="18"/>
    </location>
</feature>
<dbReference type="AlphaFoldDB" id="A0AAD7G0C8"/>
<name>A0AAD7G0C8_MYCRO</name>
<accession>A0AAD7G0C8</accession>
<proteinExistence type="predicted"/>
<evidence type="ECO:0000313" key="2">
    <source>
        <dbReference type="EMBL" id="KAJ7654199.1"/>
    </source>
</evidence>
<sequence>MNLAVSVSPTERQQQVDQLQCLHDAPRKPRSLPKPTTPSPGHQITTSLQQGERYQAADYLFFQALNPKPTRSNRGKVNKCADDPLDDEATLAMAEAMLEQYKADRIDPLIAMLEPFDDMSSEDKYNPKSTLPYCPHLKIDLRHMDAVLMISCEIAKIDADCEAAEQAARNLRYAQRSVPNAYVRTMSLITAELLAVVSSPS</sequence>
<keyword evidence="3" id="KW-1185">Reference proteome</keyword>
<evidence type="ECO:0000256" key="1">
    <source>
        <dbReference type="SAM" id="MobiDB-lite"/>
    </source>
</evidence>
<dbReference type="Proteomes" id="UP001221757">
    <property type="component" value="Unassembled WGS sequence"/>
</dbReference>